<feature type="coiled-coil region" evidence="1">
    <location>
        <begin position="55"/>
        <end position="82"/>
    </location>
</feature>
<reference evidence="2 3" key="1">
    <citation type="journal article" date="2011" name="J. Bacteriol.">
        <title>Complete genome sequence of the animal pathogen Listeria ivanovii, which provides insights into host specificities and evolution of the genus Listeria.</title>
        <authorList>
            <person name="Buchrieser C."/>
            <person name="Rusniok C."/>
            <person name="Garrido P."/>
            <person name="Hain T."/>
            <person name="Scortti M."/>
            <person name="Lampidis R."/>
            <person name="Karst U."/>
            <person name="Chakraborty T."/>
            <person name="Cossart P."/>
            <person name="Kreft J."/>
            <person name="Vazquez-Boland J.A."/>
            <person name="Goebel W."/>
            <person name="Glaser P."/>
        </authorList>
    </citation>
    <scope>NUCLEOTIDE SEQUENCE [LARGE SCALE GENOMIC DNA]</scope>
    <source>
        <strain evidence="3">ATCC BAA-678 / PAM 55</strain>
    </source>
</reference>
<name>G2ZCP9_LISIP</name>
<evidence type="ECO:0000313" key="2">
    <source>
        <dbReference type="EMBL" id="CBW86428.1"/>
    </source>
</evidence>
<dbReference type="HOGENOM" id="CLU_027402_33_1_9"/>
<gene>
    <name evidence="2" type="ordered locus">LIV_1942</name>
</gene>
<dbReference type="InterPro" id="IPR002514">
    <property type="entry name" value="Transposase_8"/>
</dbReference>
<accession>G2ZCP9</accession>
<dbReference type="InterPro" id="IPR009057">
    <property type="entry name" value="Homeodomain-like_sf"/>
</dbReference>
<dbReference type="GO" id="GO:0003677">
    <property type="term" value="F:DNA binding"/>
    <property type="evidence" value="ECO:0007669"/>
    <property type="project" value="InterPro"/>
</dbReference>
<evidence type="ECO:0000313" key="3">
    <source>
        <dbReference type="Proteomes" id="UP000001286"/>
    </source>
</evidence>
<dbReference type="GeneID" id="57076950"/>
<dbReference type="RefSeq" id="WP_014093302.1">
    <property type="nucleotide sequence ID" value="NC_016011.1"/>
</dbReference>
<keyword evidence="1" id="KW-0175">Coiled coil</keyword>
<organism evidence="2 3">
    <name type="scientific">Listeria ivanovii (strain ATCC BAA-678 / PAM 55)</name>
    <dbReference type="NCBI Taxonomy" id="881621"/>
    <lineage>
        <taxon>Bacteria</taxon>
        <taxon>Bacillati</taxon>
        <taxon>Bacillota</taxon>
        <taxon>Bacilli</taxon>
        <taxon>Bacillales</taxon>
        <taxon>Listeriaceae</taxon>
        <taxon>Listeria</taxon>
    </lineage>
</organism>
<evidence type="ECO:0000256" key="1">
    <source>
        <dbReference type="SAM" id="Coils"/>
    </source>
</evidence>
<protein>
    <submittedName>
        <fullName evidence="2">Putative transposase OrfA</fullName>
    </submittedName>
</protein>
<proteinExistence type="predicted"/>
<dbReference type="eggNOG" id="COG2963">
    <property type="taxonomic scope" value="Bacteria"/>
</dbReference>
<dbReference type="EMBL" id="FR687253">
    <property type="protein sequence ID" value="CBW86428.1"/>
    <property type="molecule type" value="Genomic_DNA"/>
</dbReference>
<dbReference type="KEGG" id="liv:LIV_1942"/>
<dbReference type="Pfam" id="PF01527">
    <property type="entry name" value="HTH_Tnp_1"/>
    <property type="match status" value="1"/>
</dbReference>
<dbReference type="GO" id="GO:0006313">
    <property type="term" value="P:DNA transposition"/>
    <property type="evidence" value="ECO:0007669"/>
    <property type="project" value="InterPro"/>
</dbReference>
<dbReference type="AlphaFoldDB" id="G2ZCP9"/>
<dbReference type="OrthoDB" id="9781005at2"/>
<dbReference type="Gene3D" id="1.10.10.60">
    <property type="entry name" value="Homeodomain-like"/>
    <property type="match status" value="1"/>
</dbReference>
<sequence length="88" mass="10556">MSNYKKYDIHFKKYLVNLYLDGKSPAALCEEYFVSKTALYRWIKQYSEIDNDLQKIIEDKQLKELQRQKAILEEEMRILTKAIALFTS</sequence>
<dbReference type="SUPFAM" id="SSF46689">
    <property type="entry name" value="Homeodomain-like"/>
    <property type="match status" value="1"/>
</dbReference>
<dbReference type="GO" id="GO:0004803">
    <property type="term" value="F:transposase activity"/>
    <property type="evidence" value="ECO:0007669"/>
    <property type="project" value="InterPro"/>
</dbReference>
<dbReference type="Proteomes" id="UP000001286">
    <property type="component" value="Chromosome"/>
</dbReference>